<dbReference type="PANTHER" id="PTHR48051">
    <property type="match status" value="1"/>
</dbReference>
<dbReference type="Proteomes" id="UP000193922">
    <property type="component" value="Unassembled WGS sequence"/>
</dbReference>
<feature type="non-terminal residue" evidence="3">
    <location>
        <position position="1"/>
    </location>
</feature>
<protein>
    <submittedName>
        <fullName evidence="3">L domain-like protein</fullName>
    </submittedName>
</protein>
<keyword evidence="1" id="KW-0433">Leucine-rich repeat</keyword>
<dbReference type="Gene3D" id="3.80.10.10">
    <property type="entry name" value="Ribonuclease Inhibitor"/>
    <property type="match status" value="1"/>
</dbReference>
<comment type="caution">
    <text evidence="3">The sequence shown here is derived from an EMBL/GenBank/DDBJ whole genome shotgun (WGS) entry which is preliminary data.</text>
</comment>
<organism evidence="3 4">
    <name type="scientific">Linderina pennispora</name>
    <dbReference type="NCBI Taxonomy" id="61395"/>
    <lineage>
        <taxon>Eukaryota</taxon>
        <taxon>Fungi</taxon>
        <taxon>Fungi incertae sedis</taxon>
        <taxon>Zoopagomycota</taxon>
        <taxon>Kickxellomycotina</taxon>
        <taxon>Kickxellomycetes</taxon>
        <taxon>Kickxellales</taxon>
        <taxon>Kickxellaceae</taxon>
        <taxon>Linderina</taxon>
    </lineage>
</organism>
<dbReference type="InterPro" id="IPR001611">
    <property type="entry name" value="Leu-rich_rpt"/>
</dbReference>
<dbReference type="InterPro" id="IPR032675">
    <property type="entry name" value="LRR_dom_sf"/>
</dbReference>
<dbReference type="SMART" id="SM00364">
    <property type="entry name" value="LRR_BAC"/>
    <property type="match status" value="3"/>
</dbReference>
<evidence type="ECO:0000256" key="2">
    <source>
        <dbReference type="ARBA" id="ARBA00022737"/>
    </source>
</evidence>
<name>A0A1Y1W9C5_9FUNG</name>
<dbReference type="RefSeq" id="XP_040743680.1">
    <property type="nucleotide sequence ID" value="XM_040884040.1"/>
</dbReference>
<dbReference type="EMBL" id="MCFD01000006">
    <property type="protein sequence ID" value="ORX70042.1"/>
    <property type="molecule type" value="Genomic_DNA"/>
</dbReference>
<feature type="non-terminal residue" evidence="3">
    <location>
        <position position="229"/>
    </location>
</feature>
<evidence type="ECO:0000313" key="3">
    <source>
        <dbReference type="EMBL" id="ORX70042.1"/>
    </source>
</evidence>
<dbReference type="SUPFAM" id="SSF52058">
    <property type="entry name" value="L domain-like"/>
    <property type="match status" value="1"/>
</dbReference>
<evidence type="ECO:0000313" key="4">
    <source>
        <dbReference type="Proteomes" id="UP000193922"/>
    </source>
</evidence>
<keyword evidence="2" id="KW-0677">Repeat</keyword>
<proteinExistence type="predicted"/>
<dbReference type="STRING" id="61395.A0A1Y1W9C5"/>
<dbReference type="Pfam" id="PF13855">
    <property type="entry name" value="LRR_8"/>
    <property type="match status" value="1"/>
</dbReference>
<sequence length="229" mass="25656">LDLSGNQLTILPEEIGHLKQLRELNVASNRLTSVPATITHCQELRTFNASGNQLDTLPSSMRHMHSLRTVDASRNALSTVPMCLWQLPNIDSMNLSGNPITALPARMFLPDGTMAPNTSRQIALTLDGCPLGQGLLDHIERPSQVPSLVDTIICRLANSDAGYIGNLPEHLQHRLDSLMVCDFCHKLYPEGAGVRRWHLLYRNKTVWPVEYNFCQPHWSTEKQRVASLF</sequence>
<dbReference type="GO" id="GO:0005737">
    <property type="term" value="C:cytoplasm"/>
    <property type="evidence" value="ECO:0007669"/>
    <property type="project" value="TreeGrafter"/>
</dbReference>
<accession>A0A1Y1W9C5</accession>
<reference evidence="3 4" key="1">
    <citation type="submission" date="2016-07" db="EMBL/GenBank/DDBJ databases">
        <title>Pervasive Adenine N6-methylation of Active Genes in Fungi.</title>
        <authorList>
            <consortium name="DOE Joint Genome Institute"/>
            <person name="Mondo S.J."/>
            <person name="Dannebaum R.O."/>
            <person name="Kuo R.C."/>
            <person name="Labutti K."/>
            <person name="Haridas S."/>
            <person name="Kuo A."/>
            <person name="Salamov A."/>
            <person name="Ahrendt S.R."/>
            <person name="Lipzen A."/>
            <person name="Sullivan W."/>
            <person name="Andreopoulos W.B."/>
            <person name="Clum A."/>
            <person name="Lindquist E."/>
            <person name="Daum C."/>
            <person name="Ramamoorthy G.K."/>
            <person name="Gryganskyi A."/>
            <person name="Culley D."/>
            <person name="Magnuson J.K."/>
            <person name="James T.Y."/>
            <person name="O'Malley M.A."/>
            <person name="Stajich J.E."/>
            <person name="Spatafora J.W."/>
            <person name="Visel A."/>
            <person name="Grigoriev I.V."/>
        </authorList>
    </citation>
    <scope>NUCLEOTIDE SEQUENCE [LARGE SCALE GENOMIC DNA]</scope>
    <source>
        <strain evidence="3 4">ATCC 12442</strain>
    </source>
</reference>
<evidence type="ECO:0000256" key="1">
    <source>
        <dbReference type="ARBA" id="ARBA00022614"/>
    </source>
</evidence>
<dbReference type="AlphaFoldDB" id="A0A1Y1W9C5"/>
<keyword evidence="4" id="KW-1185">Reference proteome</keyword>
<dbReference type="SMART" id="SM00369">
    <property type="entry name" value="LRR_TYP"/>
    <property type="match status" value="4"/>
</dbReference>
<dbReference type="InterPro" id="IPR003591">
    <property type="entry name" value="Leu-rich_rpt_typical-subtyp"/>
</dbReference>
<dbReference type="PANTHER" id="PTHR48051:SF1">
    <property type="entry name" value="RAS SUPPRESSOR PROTEIN 1"/>
    <property type="match status" value="1"/>
</dbReference>
<dbReference type="InterPro" id="IPR050216">
    <property type="entry name" value="LRR_domain-containing"/>
</dbReference>
<dbReference type="OrthoDB" id="660555at2759"/>
<gene>
    <name evidence="3" type="ORF">DL89DRAFT_204051</name>
</gene>
<dbReference type="GeneID" id="63800688"/>
<dbReference type="Pfam" id="PF00560">
    <property type="entry name" value="LRR_1"/>
    <property type="match status" value="1"/>
</dbReference>